<accession>A0A3M6TLP9</accession>
<keyword evidence="3" id="KW-0285">Flavoprotein</keyword>
<evidence type="ECO:0000313" key="8">
    <source>
        <dbReference type="Proteomes" id="UP000275408"/>
    </source>
</evidence>
<dbReference type="InterPro" id="IPR016169">
    <property type="entry name" value="FAD-bd_PCMH_sub2"/>
</dbReference>
<organism evidence="7 8">
    <name type="scientific">Pocillopora damicornis</name>
    <name type="common">Cauliflower coral</name>
    <name type="synonym">Millepora damicornis</name>
    <dbReference type="NCBI Taxonomy" id="46731"/>
    <lineage>
        <taxon>Eukaryota</taxon>
        <taxon>Metazoa</taxon>
        <taxon>Cnidaria</taxon>
        <taxon>Anthozoa</taxon>
        <taxon>Hexacorallia</taxon>
        <taxon>Scleractinia</taxon>
        <taxon>Astrocoeniina</taxon>
        <taxon>Pocilloporidae</taxon>
        <taxon>Pocillopora</taxon>
    </lineage>
</organism>
<evidence type="ECO:0000256" key="3">
    <source>
        <dbReference type="ARBA" id="ARBA00022630"/>
    </source>
</evidence>
<dbReference type="PANTHER" id="PTHR42973">
    <property type="entry name" value="BINDING OXIDOREDUCTASE, PUTATIVE (AFU_ORTHOLOGUE AFUA_1G17690)-RELATED"/>
    <property type="match status" value="1"/>
</dbReference>
<dbReference type="Pfam" id="PF01565">
    <property type="entry name" value="FAD_binding_4"/>
    <property type="match status" value="1"/>
</dbReference>
<protein>
    <recommendedName>
        <fullName evidence="6">FAD-binding PCMH-type domain-containing protein</fullName>
    </recommendedName>
</protein>
<dbReference type="InterPro" id="IPR012951">
    <property type="entry name" value="BBE"/>
</dbReference>
<evidence type="ECO:0000259" key="6">
    <source>
        <dbReference type="PROSITE" id="PS51387"/>
    </source>
</evidence>
<dbReference type="InterPro" id="IPR050416">
    <property type="entry name" value="FAD-linked_Oxidoreductase"/>
</dbReference>
<dbReference type="OMA" id="SCKEMTW"/>
<reference evidence="7 8" key="1">
    <citation type="journal article" date="2018" name="Sci. Rep.">
        <title>Comparative analysis of the Pocillopora damicornis genome highlights role of immune system in coral evolution.</title>
        <authorList>
            <person name="Cunning R."/>
            <person name="Bay R.A."/>
            <person name="Gillette P."/>
            <person name="Baker A.C."/>
            <person name="Traylor-Knowles N."/>
        </authorList>
    </citation>
    <scope>NUCLEOTIDE SEQUENCE [LARGE SCALE GENOMIC DNA]</scope>
    <source>
        <strain evidence="7">RSMAS</strain>
        <tissue evidence="7">Whole animal</tissue>
    </source>
</reference>
<dbReference type="PROSITE" id="PS51387">
    <property type="entry name" value="FAD_PCMH"/>
    <property type="match status" value="1"/>
</dbReference>
<dbReference type="PANTHER" id="PTHR42973:SF39">
    <property type="entry name" value="FAD-BINDING PCMH-TYPE DOMAIN-CONTAINING PROTEIN"/>
    <property type="match status" value="1"/>
</dbReference>
<dbReference type="Gene3D" id="3.40.462.20">
    <property type="match status" value="1"/>
</dbReference>
<gene>
    <name evidence="7" type="ORF">pdam_00011620</name>
</gene>
<dbReference type="Gene3D" id="3.30.465.10">
    <property type="match status" value="1"/>
</dbReference>
<dbReference type="GO" id="GO:0071949">
    <property type="term" value="F:FAD binding"/>
    <property type="evidence" value="ECO:0007669"/>
    <property type="project" value="InterPro"/>
</dbReference>
<comment type="similarity">
    <text evidence="2">Belongs to the oxygen-dependent FAD-linked oxidoreductase family.</text>
</comment>
<keyword evidence="8" id="KW-1185">Reference proteome</keyword>
<dbReference type="InterPro" id="IPR006094">
    <property type="entry name" value="Oxid_FAD_bind_N"/>
</dbReference>
<evidence type="ECO:0000313" key="7">
    <source>
        <dbReference type="EMBL" id="RMX42221.1"/>
    </source>
</evidence>
<dbReference type="GO" id="GO:0016491">
    <property type="term" value="F:oxidoreductase activity"/>
    <property type="evidence" value="ECO:0007669"/>
    <property type="project" value="UniProtKB-KW"/>
</dbReference>
<feature type="domain" description="FAD-binding PCMH-type" evidence="6">
    <location>
        <begin position="66"/>
        <end position="239"/>
    </location>
</feature>
<proteinExistence type="inferred from homology"/>
<comment type="caution">
    <text evidence="7">The sequence shown here is derived from an EMBL/GenBank/DDBJ whole genome shotgun (WGS) entry which is preliminary data.</text>
</comment>
<evidence type="ECO:0000256" key="4">
    <source>
        <dbReference type="ARBA" id="ARBA00022827"/>
    </source>
</evidence>
<dbReference type="UniPathway" id="UPA00991">
    <property type="reaction ID" value="UER00939"/>
</dbReference>
<dbReference type="Proteomes" id="UP000275408">
    <property type="component" value="Unassembled WGS sequence"/>
</dbReference>
<dbReference type="OrthoDB" id="9983560at2759"/>
<dbReference type="InterPro" id="IPR006093">
    <property type="entry name" value="Oxy_OxRdtase_FAD_BS"/>
</dbReference>
<keyword evidence="5" id="KW-0560">Oxidoreductase</keyword>
<dbReference type="InterPro" id="IPR016166">
    <property type="entry name" value="FAD-bd_PCMH"/>
</dbReference>
<dbReference type="AlphaFoldDB" id="A0A3M6TLP9"/>
<evidence type="ECO:0000256" key="1">
    <source>
        <dbReference type="ARBA" id="ARBA00001974"/>
    </source>
</evidence>
<dbReference type="PROSITE" id="PS00862">
    <property type="entry name" value="OX2_COVAL_FAD"/>
    <property type="match status" value="1"/>
</dbReference>
<name>A0A3M6TLP9_POCDA</name>
<dbReference type="InterPro" id="IPR036318">
    <property type="entry name" value="FAD-bd_PCMH-like_sf"/>
</dbReference>
<dbReference type="EMBL" id="RCHS01003399">
    <property type="protein sequence ID" value="RMX42221.1"/>
    <property type="molecule type" value="Genomic_DNA"/>
</dbReference>
<dbReference type="SUPFAM" id="SSF56176">
    <property type="entry name" value="FAD-binding/transporter-associated domain-like"/>
    <property type="match status" value="1"/>
</dbReference>
<evidence type="ECO:0000256" key="5">
    <source>
        <dbReference type="ARBA" id="ARBA00023002"/>
    </source>
</evidence>
<dbReference type="Pfam" id="PF08031">
    <property type="entry name" value="BBE"/>
    <property type="match status" value="1"/>
</dbReference>
<comment type="cofactor">
    <cofactor evidence="1">
        <name>FAD</name>
        <dbReference type="ChEBI" id="CHEBI:57692"/>
    </cofactor>
</comment>
<dbReference type="STRING" id="46731.A0A3M6TLP9"/>
<keyword evidence="4" id="KW-0274">FAD</keyword>
<sequence length="488" mass="54194">MYLSKSYRFIRRGLHQKAFLTNVLKSRKLHGGGSAYAALEQLRDIAVTPEQPELYHDAVKIYNPAYSLEQPAFVAFPKNVEDIKRCLKIADKTNTPVAVKSGGHCFAGYSTTDSDGFVISLKNLNQVHVQESTVTVQAGACWGDVYSALDDTDYVAVGGCVPAVGIGGYILGGGYSMLSRAYGGLACDKALSFTMVKADGSNVVRASAKENEDLFWALKGGGGGNFGVMVDVTLEVSPRPKQFIWTRLIYNTTDQSEQGLRVVGKNLHNFPKELNLDMALHGYFGKKTLTLDAVYSDVHEDAVQSSLESLHPPVETQPQVFTSFLQFSTEYSKRHGFVHQEVEPIYVKGVMIQSLPPSLAKYFAHVEIPPECLLEFVHMGGDIARHSVTSTAFPLRTAQYSYYTYGRFHNPAQREEVLKFATTTYNAVRESGCALGSYVNYMDRHLKNWGKNFYGVNYPRLCEIKDKWNPLGHGSLHFQQEVGSSWEP</sequence>
<evidence type="ECO:0000256" key="2">
    <source>
        <dbReference type="ARBA" id="ARBA00005466"/>
    </source>
</evidence>